<organism evidence="1 2">
    <name type="scientific">Raoultibacter timonensis</name>
    <dbReference type="NCBI Taxonomy" id="1907662"/>
    <lineage>
        <taxon>Bacteria</taxon>
        <taxon>Bacillati</taxon>
        <taxon>Actinomycetota</taxon>
        <taxon>Coriobacteriia</taxon>
        <taxon>Eggerthellales</taxon>
        <taxon>Eggerthellaceae</taxon>
        <taxon>Raoultibacter</taxon>
    </lineage>
</organism>
<accession>A0ABN6MIT2</accession>
<dbReference type="Proteomes" id="UP001320544">
    <property type="component" value="Chromosome"/>
</dbReference>
<proteinExistence type="predicted"/>
<keyword evidence="2" id="KW-1185">Reference proteome</keyword>
<dbReference type="RefSeq" id="WP_102380301.1">
    <property type="nucleotide sequence ID" value="NZ_AP025564.1"/>
</dbReference>
<reference evidence="1 2" key="1">
    <citation type="submission" date="2022-01" db="EMBL/GenBank/DDBJ databases">
        <title>Novel bile acid biosynthetic pathways are enriched in the microbiome of centenarians.</title>
        <authorList>
            <person name="Sato Y."/>
            <person name="Atarashi K."/>
            <person name="Plichta R.D."/>
            <person name="Arai Y."/>
            <person name="Sasajima S."/>
            <person name="Kearney M.S."/>
            <person name="Suda W."/>
            <person name="Takeshita K."/>
            <person name="Sasaki T."/>
            <person name="Okamoto S."/>
            <person name="Skelly N.A."/>
            <person name="Okamura Y."/>
            <person name="Vlamakis H."/>
            <person name="Li Y."/>
            <person name="Tanoue T."/>
            <person name="Takei H."/>
            <person name="Nittono H."/>
            <person name="Narushima S."/>
            <person name="Irie J."/>
            <person name="Itoh H."/>
            <person name="Moriya K."/>
            <person name="Sugiura Y."/>
            <person name="Suematsu M."/>
            <person name="Moritoki N."/>
            <person name="Shibata S."/>
            <person name="Littman R.D."/>
            <person name="Fischbach A.M."/>
            <person name="Uwamino Y."/>
            <person name="Inoue T."/>
            <person name="Honda A."/>
            <person name="Hattori M."/>
            <person name="Murai T."/>
            <person name="Xavier J.R."/>
            <person name="Hirose N."/>
            <person name="Honda K."/>
        </authorList>
    </citation>
    <scope>NUCLEOTIDE SEQUENCE [LARGE SCALE GENOMIC DNA]</scope>
    <source>
        <strain evidence="1 2">CE91-St30</strain>
    </source>
</reference>
<sequence>MKEKARGNACTRLATIIALAVVAVLSFGMLAACSSGSSSSGGGATATDEATMTTKTLVKTAANELALVDWDVSADDSPLTISSDDSQYADYIADLSKLTGFNIESLTMTVDIATTQGAEIGATHEFTKLNTYTIKSLDAVVDSKNITYADGDFK</sequence>
<gene>
    <name evidence="1" type="ORF">CE91St30_32440</name>
</gene>
<evidence type="ECO:0000313" key="1">
    <source>
        <dbReference type="EMBL" id="BDE97911.1"/>
    </source>
</evidence>
<evidence type="ECO:0000313" key="2">
    <source>
        <dbReference type="Proteomes" id="UP001320544"/>
    </source>
</evidence>
<dbReference type="PROSITE" id="PS51257">
    <property type="entry name" value="PROKAR_LIPOPROTEIN"/>
    <property type="match status" value="1"/>
</dbReference>
<name>A0ABN6MIT2_9ACTN</name>
<protein>
    <submittedName>
        <fullName evidence="1">Uncharacterized protein</fullName>
    </submittedName>
</protein>
<dbReference type="EMBL" id="AP025564">
    <property type="protein sequence ID" value="BDE97911.1"/>
    <property type="molecule type" value="Genomic_DNA"/>
</dbReference>